<comment type="caution">
    <text evidence="2">The sequence shown here is derived from an EMBL/GenBank/DDBJ whole genome shotgun (WGS) entry which is preliminary data.</text>
</comment>
<dbReference type="AlphaFoldDB" id="A0A4Q7VCU3"/>
<dbReference type="PANTHER" id="PTHR34846">
    <property type="entry name" value="4-CARBOXYMUCONOLACTONE DECARBOXYLASE FAMILY PROTEIN (AFU_ORTHOLOGUE AFUA_6G11590)"/>
    <property type="match status" value="1"/>
</dbReference>
<dbReference type="InterPro" id="IPR029032">
    <property type="entry name" value="AhpD-like"/>
</dbReference>
<keyword evidence="3" id="KW-1185">Reference proteome</keyword>
<reference evidence="2 3" key="1">
    <citation type="submission" date="2019-02" db="EMBL/GenBank/DDBJ databases">
        <title>Genomic Encyclopedia of Type Strains, Phase IV (KMG-IV): sequencing the most valuable type-strain genomes for metagenomic binning, comparative biology and taxonomic classification.</title>
        <authorList>
            <person name="Goeker M."/>
        </authorList>
    </citation>
    <scope>NUCLEOTIDE SEQUENCE [LARGE SCALE GENOMIC DNA]</scope>
    <source>
        <strain evidence="2 3">DSM 23814</strain>
    </source>
</reference>
<dbReference type="GO" id="GO:0051920">
    <property type="term" value="F:peroxiredoxin activity"/>
    <property type="evidence" value="ECO:0007669"/>
    <property type="project" value="InterPro"/>
</dbReference>
<dbReference type="InterPro" id="IPR003779">
    <property type="entry name" value="CMD-like"/>
</dbReference>
<feature type="domain" description="Carboxymuconolactone decarboxylase-like" evidence="1">
    <location>
        <begin position="46"/>
        <end position="102"/>
    </location>
</feature>
<evidence type="ECO:0000313" key="2">
    <source>
        <dbReference type="EMBL" id="RZT94565.1"/>
    </source>
</evidence>
<sequence length="181" mass="20128">MPRISELPVDSLSPALQALFPRYTGNGSHFADQFQVLSHVQPAAEHLFDMLLTLKQQQNVPSRYIELAIVVVSQLNRCLYCVENHNPRLQVEGLAVDDPQALIDGTAKGQLTDTDQLVVDYAIAVTQAAERIPEALFDRLRQVFTEAQIVELTLRISLCGFFNRFNQALQIGESSTAAHPV</sequence>
<proteinExistence type="predicted"/>
<dbReference type="EMBL" id="SHKO01000002">
    <property type="protein sequence ID" value="RZT94565.1"/>
    <property type="molecule type" value="Genomic_DNA"/>
</dbReference>
<protein>
    <submittedName>
        <fullName evidence="2">Putative peroxidase-related enzyme</fullName>
    </submittedName>
</protein>
<dbReference type="Gene3D" id="1.20.1290.10">
    <property type="entry name" value="AhpD-like"/>
    <property type="match status" value="1"/>
</dbReference>
<keyword evidence="2" id="KW-0575">Peroxidase</keyword>
<gene>
    <name evidence="2" type="ORF">EV681_2986</name>
</gene>
<dbReference type="SUPFAM" id="SSF69118">
    <property type="entry name" value="AhpD-like"/>
    <property type="match status" value="1"/>
</dbReference>
<name>A0A4Q7VCU3_9BURK</name>
<evidence type="ECO:0000259" key="1">
    <source>
        <dbReference type="Pfam" id="PF02627"/>
    </source>
</evidence>
<dbReference type="OrthoDB" id="9801997at2"/>
<dbReference type="Proteomes" id="UP000293398">
    <property type="component" value="Unassembled WGS sequence"/>
</dbReference>
<organism evidence="2 3">
    <name type="scientific">Advenella incenata</name>
    <dbReference type="NCBI Taxonomy" id="267800"/>
    <lineage>
        <taxon>Bacteria</taxon>
        <taxon>Pseudomonadati</taxon>
        <taxon>Pseudomonadota</taxon>
        <taxon>Betaproteobacteria</taxon>
        <taxon>Burkholderiales</taxon>
        <taxon>Alcaligenaceae</taxon>
    </lineage>
</organism>
<dbReference type="PANTHER" id="PTHR34846:SF10">
    <property type="entry name" value="CYTOPLASMIC PROTEIN"/>
    <property type="match status" value="1"/>
</dbReference>
<dbReference type="RefSeq" id="WP_128392785.1">
    <property type="nucleotide sequence ID" value="NZ_SHKO01000002.1"/>
</dbReference>
<evidence type="ECO:0000313" key="3">
    <source>
        <dbReference type="Proteomes" id="UP000293398"/>
    </source>
</evidence>
<keyword evidence="2" id="KW-0560">Oxidoreductase</keyword>
<dbReference type="Pfam" id="PF02627">
    <property type="entry name" value="CMD"/>
    <property type="match status" value="1"/>
</dbReference>
<accession>A0A4Q7VCU3</accession>